<evidence type="ECO:0000256" key="2">
    <source>
        <dbReference type="SAM" id="SignalP"/>
    </source>
</evidence>
<dbReference type="GO" id="GO:0020037">
    <property type="term" value="F:heme binding"/>
    <property type="evidence" value="ECO:0007669"/>
    <property type="project" value="InterPro"/>
</dbReference>
<keyword evidence="4" id="KW-1185">Reference proteome</keyword>
<organism evidence="3 4">
    <name type="scientific">Eragrostis curvula</name>
    <name type="common">weeping love grass</name>
    <dbReference type="NCBI Taxonomy" id="38414"/>
    <lineage>
        <taxon>Eukaryota</taxon>
        <taxon>Viridiplantae</taxon>
        <taxon>Streptophyta</taxon>
        <taxon>Embryophyta</taxon>
        <taxon>Tracheophyta</taxon>
        <taxon>Spermatophyta</taxon>
        <taxon>Magnoliopsida</taxon>
        <taxon>Liliopsida</taxon>
        <taxon>Poales</taxon>
        <taxon>Poaceae</taxon>
        <taxon>PACMAD clade</taxon>
        <taxon>Chloridoideae</taxon>
        <taxon>Eragrostideae</taxon>
        <taxon>Eragrostidinae</taxon>
        <taxon>Eragrostis</taxon>
    </lineage>
</organism>
<dbReference type="AlphaFoldDB" id="A0A5J9WF42"/>
<dbReference type="GO" id="GO:0005506">
    <property type="term" value="F:iron ion binding"/>
    <property type="evidence" value="ECO:0007669"/>
    <property type="project" value="InterPro"/>
</dbReference>
<dbReference type="SUPFAM" id="SSF48264">
    <property type="entry name" value="Cytochrome P450"/>
    <property type="match status" value="1"/>
</dbReference>
<reference evidence="3 4" key="1">
    <citation type="journal article" date="2019" name="Sci. Rep.">
        <title>A high-quality genome of Eragrostis curvula grass provides insights into Poaceae evolution and supports new strategies to enhance forage quality.</title>
        <authorList>
            <person name="Carballo J."/>
            <person name="Santos B.A.C.M."/>
            <person name="Zappacosta D."/>
            <person name="Garbus I."/>
            <person name="Selva J.P."/>
            <person name="Gallo C.A."/>
            <person name="Diaz A."/>
            <person name="Albertini E."/>
            <person name="Caccamo M."/>
            <person name="Echenique V."/>
        </authorList>
    </citation>
    <scope>NUCLEOTIDE SEQUENCE [LARGE SCALE GENOMIC DNA]</scope>
    <source>
        <strain evidence="4">cv. Victoria</strain>
        <tissue evidence="3">Leaf</tissue>
    </source>
</reference>
<feature type="chain" id="PRO_5023924637" evidence="2">
    <location>
        <begin position="26"/>
        <end position="357"/>
    </location>
</feature>
<dbReference type="Proteomes" id="UP000324897">
    <property type="component" value="Chromosome 5"/>
</dbReference>
<accession>A0A5J9WF42</accession>
<feature type="compositionally biased region" description="Gly residues" evidence="1">
    <location>
        <begin position="152"/>
        <end position="162"/>
    </location>
</feature>
<comment type="caution">
    <text evidence="3">The sequence shown here is derived from an EMBL/GenBank/DDBJ whole genome shotgun (WGS) entry which is preliminary data.</text>
</comment>
<keyword evidence="2" id="KW-0732">Signal</keyword>
<dbReference type="EMBL" id="RWGY01000004">
    <property type="protein sequence ID" value="TVU46661.1"/>
    <property type="molecule type" value="Genomic_DNA"/>
</dbReference>
<dbReference type="PANTHER" id="PTHR47954">
    <property type="entry name" value="OS09G0275400 PROTEIN-RELATED"/>
    <property type="match status" value="1"/>
</dbReference>
<evidence type="ECO:0000313" key="3">
    <source>
        <dbReference type="EMBL" id="TVU46661.1"/>
    </source>
</evidence>
<proteinExistence type="predicted"/>
<sequence length="357" mass="38555">MDEYFNQSLLLSVVAVVLLQLLKLALRPKAPPTPPGPWSLPVIGSMHRLVNVLPHRALRDLAAVYGPVMMLRLGETPLVVASSKESARAVLKTHDTNFATRPKLLAGEIVDRVRVGRHPLLPLRRLLAQAPPAVRRRDPQPQARALVPSHQGGRGDAAGSGDPGRRAVDAGGPEREMFHSITNSIVARAAFGKERKNAAEFMSAIKAGVGLSSGFCIPDLFPTWTTLLAKVTGMRHSLEQIHGTVDCILEEIIDERKAVRDKKVGAGVENVDENLVDVLIGLQEKGGFGFHLDNSKIKAIILKNAGHVRGRDGDVGVGDGVGDVGADAQPSRDDTTRKCIFGDCPTYFMTAILRRSR</sequence>
<name>A0A5J9WF42_9POAL</name>
<dbReference type="OrthoDB" id="679532at2759"/>
<dbReference type="InterPro" id="IPR001128">
    <property type="entry name" value="Cyt_P450"/>
</dbReference>
<dbReference type="PANTHER" id="PTHR47954:SF2">
    <property type="entry name" value="P450 71D11, PUTATIVE, EXPRESSED-RELATED"/>
    <property type="match status" value="1"/>
</dbReference>
<dbReference type="Gramene" id="TVU46661">
    <property type="protein sequence ID" value="TVU46661"/>
    <property type="gene ID" value="EJB05_06211"/>
</dbReference>
<evidence type="ECO:0000313" key="4">
    <source>
        <dbReference type="Proteomes" id="UP000324897"/>
    </source>
</evidence>
<dbReference type="InterPro" id="IPR036396">
    <property type="entry name" value="Cyt_P450_sf"/>
</dbReference>
<dbReference type="GO" id="GO:0016705">
    <property type="term" value="F:oxidoreductase activity, acting on paired donors, with incorporation or reduction of molecular oxygen"/>
    <property type="evidence" value="ECO:0007669"/>
    <property type="project" value="InterPro"/>
</dbReference>
<dbReference type="Gene3D" id="1.10.630.10">
    <property type="entry name" value="Cytochrome P450"/>
    <property type="match status" value="1"/>
</dbReference>
<dbReference type="GO" id="GO:0004497">
    <property type="term" value="F:monooxygenase activity"/>
    <property type="evidence" value="ECO:0007669"/>
    <property type="project" value="InterPro"/>
</dbReference>
<dbReference type="Pfam" id="PF00067">
    <property type="entry name" value="p450"/>
    <property type="match status" value="1"/>
</dbReference>
<feature type="region of interest" description="Disordered" evidence="1">
    <location>
        <begin position="132"/>
        <end position="171"/>
    </location>
</feature>
<feature type="non-terminal residue" evidence="3">
    <location>
        <position position="1"/>
    </location>
</feature>
<gene>
    <name evidence="3" type="ORF">EJB05_06211</name>
</gene>
<evidence type="ECO:0000256" key="1">
    <source>
        <dbReference type="SAM" id="MobiDB-lite"/>
    </source>
</evidence>
<protein>
    <submittedName>
        <fullName evidence="3">Uncharacterized protein</fullName>
    </submittedName>
</protein>
<feature type="signal peptide" evidence="2">
    <location>
        <begin position="1"/>
        <end position="25"/>
    </location>
</feature>